<name>A0ABX0XDU5_9BACT</name>
<proteinExistence type="predicted"/>
<feature type="chain" id="PRO_5047189945" description="Lipoprotein" evidence="1">
    <location>
        <begin position="20"/>
        <end position="160"/>
    </location>
</feature>
<feature type="signal peptide" evidence="1">
    <location>
        <begin position="1"/>
        <end position="19"/>
    </location>
</feature>
<evidence type="ECO:0000313" key="3">
    <source>
        <dbReference type="Proteomes" id="UP000770785"/>
    </source>
</evidence>
<protein>
    <recommendedName>
        <fullName evidence="4">Lipoprotein</fullName>
    </recommendedName>
</protein>
<dbReference type="Proteomes" id="UP000770785">
    <property type="component" value="Unassembled WGS sequence"/>
</dbReference>
<sequence>MRYLILLALPLFLCTCDSAESDNWPALNLGKYNVPVTIMAPDSAKVTSKTMAGVMHDVTIKSLADGYNIQVLASRAETNDMARLKSAELENVREHRYFSRVVREEPNGFVFENKIDTSALYGFRYIIYQGDQEFVFQNGLSGRFSEAQVEAMYAAVKQEK</sequence>
<comment type="caution">
    <text evidence="2">The sequence shown here is derived from an EMBL/GenBank/DDBJ whole genome shotgun (WGS) entry which is preliminary data.</text>
</comment>
<organism evidence="2 3">
    <name type="scientific">Neolewinella antarctica</name>
    <dbReference type="NCBI Taxonomy" id="442734"/>
    <lineage>
        <taxon>Bacteria</taxon>
        <taxon>Pseudomonadati</taxon>
        <taxon>Bacteroidota</taxon>
        <taxon>Saprospiria</taxon>
        <taxon>Saprospirales</taxon>
        <taxon>Lewinellaceae</taxon>
        <taxon>Neolewinella</taxon>
    </lineage>
</organism>
<accession>A0ABX0XDU5</accession>
<evidence type="ECO:0008006" key="4">
    <source>
        <dbReference type="Google" id="ProtNLM"/>
    </source>
</evidence>
<keyword evidence="3" id="KW-1185">Reference proteome</keyword>
<keyword evidence="1" id="KW-0732">Signal</keyword>
<dbReference type="EMBL" id="JAATJH010000003">
    <property type="protein sequence ID" value="NJC26927.1"/>
    <property type="molecule type" value="Genomic_DNA"/>
</dbReference>
<gene>
    <name evidence="2" type="ORF">GGR27_002437</name>
</gene>
<dbReference type="RefSeq" id="WP_168037679.1">
    <property type="nucleotide sequence ID" value="NZ_JAATJH010000003.1"/>
</dbReference>
<evidence type="ECO:0000313" key="2">
    <source>
        <dbReference type="EMBL" id="NJC26927.1"/>
    </source>
</evidence>
<evidence type="ECO:0000256" key="1">
    <source>
        <dbReference type="SAM" id="SignalP"/>
    </source>
</evidence>
<reference evidence="2 3" key="1">
    <citation type="submission" date="2020-03" db="EMBL/GenBank/DDBJ databases">
        <title>Genomic Encyclopedia of Type Strains, Phase IV (KMG-IV): sequencing the most valuable type-strain genomes for metagenomic binning, comparative biology and taxonomic classification.</title>
        <authorList>
            <person name="Goeker M."/>
        </authorList>
    </citation>
    <scope>NUCLEOTIDE SEQUENCE [LARGE SCALE GENOMIC DNA]</scope>
    <source>
        <strain evidence="2 3">DSM 105096</strain>
    </source>
</reference>